<dbReference type="PANTHER" id="PTHR43156:SF14">
    <property type="entry name" value="PHOSPHOSERINE PHOSPHATASE RSBP"/>
    <property type="match status" value="1"/>
</dbReference>
<dbReference type="InterPro" id="IPR011006">
    <property type="entry name" value="CheY-like_superfamily"/>
</dbReference>
<protein>
    <submittedName>
        <fullName evidence="4">Response regulator</fullName>
    </submittedName>
</protein>
<dbReference type="InterPro" id="IPR036457">
    <property type="entry name" value="PPM-type-like_dom_sf"/>
</dbReference>
<organism evidence="4">
    <name type="scientific">Paenibacillus sp. BIHB 4019</name>
    <dbReference type="NCBI Taxonomy" id="1870819"/>
    <lineage>
        <taxon>Bacteria</taxon>
        <taxon>Bacillati</taxon>
        <taxon>Bacillota</taxon>
        <taxon>Bacilli</taxon>
        <taxon>Bacillales</taxon>
        <taxon>Paenibacillaceae</taxon>
        <taxon>Paenibacillus</taxon>
    </lineage>
</organism>
<keyword evidence="1" id="KW-0378">Hydrolase</keyword>
<name>A0A1B2DIC6_9BACL</name>
<evidence type="ECO:0000313" key="4">
    <source>
        <dbReference type="EMBL" id="ANY67472.1"/>
    </source>
</evidence>
<feature type="domain" description="Response regulatory" evidence="3">
    <location>
        <begin position="2"/>
        <end position="126"/>
    </location>
</feature>
<dbReference type="Gene3D" id="3.40.50.2300">
    <property type="match status" value="1"/>
</dbReference>
<dbReference type="AlphaFoldDB" id="A0A1B2DIC6"/>
<dbReference type="SUPFAM" id="SSF52172">
    <property type="entry name" value="CheY-like"/>
    <property type="match status" value="1"/>
</dbReference>
<sequence>MRIAIVDDNATNLLIIEKILQKAGYTKLATASSAMELFDILELDEPNATEQPVSLILMDLMMPGIDGIEACRRIQESERYRDIPVIFVTALGDSNKLAEALDAGAIDYVMKPINKVELLARIRSALRLKYEKDWHKERDQRISFELNLAKQVQRSILSDPIDNERVKIDAIYRPSSELAGDFYAWYCLGGGKYGVILLDMMGHGISSSLVCMYIYSALQDTIKSISDPELVVLELNRRMMQLQGSNQLMNYYFTAIYYVLDTKEQTIEYVNAGHPAGIAFVDQKPQLLTEGCCALGFFDNIEVKKGSISYRNQVKIVLYTDGLLDQLAKGQEDDVQQLQARLGEDGEQLEDHVLNLFEGLGQVSQQDDICLVTVETKLKA</sequence>
<dbReference type="SUPFAM" id="SSF81606">
    <property type="entry name" value="PP2C-like"/>
    <property type="match status" value="1"/>
</dbReference>
<dbReference type="InterPro" id="IPR001932">
    <property type="entry name" value="PPM-type_phosphatase-like_dom"/>
</dbReference>
<dbReference type="PANTHER" id="PTHR43156">
    <property type="entry name" value="STAGE II SPORULATION PROTEIN E-RELATED"/>
    <property type="match status" value="1"/>
</dbReference>
<dbReference type="EMBL" id="CP016808">
    <property type="protein sequence ID" value="ANY67472.1"/>
    <property type="molecule type" value="Genomic_DNA"/>
</dbReference>
<evidence type="ECO:0000259" key="3">
    <source>
        <dbReference type="PROSITE" id="PS50110"/>
    </source>
</evidence>
<dbReference type="Pfam" id="PF00072">
    <property type="entry name" value="Response_reg"/>
    <property type="match status" value="1"/>
</dbReference>
<feature type="modified residue" description="4-aspartylphosphate" evidence="2">
    <location>
        <position position="59"/>
    </location>
</feature>
<dbReference type="InterPro" id="IPR052016">
    <property type="entry name" value="Bact_Sigma-Reg"/>
</dbReference>
<gene>
    <name evidence="4" type="ORF">BBD42_14065</name>
</gene>
<reference evidence="4" key="1">
    <citation type="submission" date="2016-08" db="EMBL/GenBank/DDBJ databases">
        <title>Complete Genome Seqeunce of Paenibacillus sp. BIHB 4019 from tea rhizoplane.</title>
        <authorList>
            <person name="Thakur R."/>
            <person name="Swarnkar M.K."/>
            <person name="Gulati A."/>
        </authorList>
    </citation>
    <scope>NUCLEOTIDE SEQUENCE [LARGE SCALE GENOMIC DNA]</scope>
    <source>
        <strain evidence="4">BIHB4019</strain>
    </source>
</reference>
<dbReference type="SMART" id="SM00448">
    <property type="entry name" value="REC"/>
    <property type="match status" value="1"/>
</dbReference>
<dbReference type="PROSITE" id="PS50110">
    <property type="entry name" value="RESPONSE_REGULATORY"/>
    <property type="match status" value="1"/>
</dbReference>
<dbReference type="GO" id="GO:0000160">
    <property type="term" value="P:phosphorelay signal transduction system"/>
    <property type="evidence" value="ECO:0007669"/>
    <property type="project" value="InterPro"/>
</dbReference>
<keyword evidence="2" id="KW-0597">Phosphoprotein</keyword>
<dbReference type="Pfam" id="PF07228">
    <property type="entry name" value="SpoIIE"/>
    <property type="match status" value="1"/>
</dbReference>
<dbReference type="RefSeq" id="WP_099518671.1">
    <property type="nucleotide sequence ID" value="NZ_CP016808.1"/>
</dbReference>
<evidence type="ECO:0000256" key="1">
    <source>
        <dbReference type="ARBA" id="ARBA00022801"/>
    </source>
</evidence>
<dbReference type="SMART" id="SM00331">
    <property type="entry name" value="PP2C_SIG"/>
    <property type="match status" value="1"/>
</dbReference>
<dbReference type="InterPro" id="IPR001789">
    <property type="entry name" value="Sig_transdc_resp-reg_receiver"/>
</dbReference>
<evidence type="ECO:0000256" key="2">
    <source>
        <dbReference type="PROSITE-ProRule" id="PRU00169"/>
    </source>
</evidence>
<dbReference type="Gene3D" id="3.60.40.10">
    <property type="entry name" value="PPM-type phosphatase domain"/>
    <property type="match status" value="1"/>
</dbReference>
<dbReference type="GO" id="GO:0016791">
    <property type="term" value="F:phosphatase activity"/>
    <property type="evidence" value="ECO:0007669"/>
    <property type="project" value="TreeGrafter"/>
</dbReference>
<accession>A0A1B2DIC6</accession>
<proteinExistence type="predicted"/>